<accession>A0A941ISL4</accession>
<gene>
    <name evidence="2" type="ORF">KDL01_24705</name>
</gene>
<name>A0A941ISL4_9ACTN</name>
<evidence type="ECO:0000256" key="1">
    <source>
        <dbReference type="SAM" id="SignalP"/>
    </source>
</evidence>
<keyword evidence="1" id="KW-0732">Signal</keyword>
<comment type="caution">
    <text evidence="2">The sequence shown here is derived from an EMBL/GenBank/DDBJ whole genome shotgun (WGS) entry which is preliminary data.</text>
</comment>
<reference evidence="2" key="1">
    <citation type="submission" date="2021-04" db="EMBL/GenBank/DDBJ databases">
        <title>Genome based classification of Actinospica acidithermotolerans sp. nov., an actinobacterium isolated from an Indonesian hot spring.</title>
        <authorList>
            <person name="Kusuma A.B."/>
            <person name="Putra K.E."/>
            <person name="Nafisah S."/>
            <person name="Loh J."/>
            <person name="Nouioui I."/>
            <person name="Goodfellow M."/>
        </authorList>
    </citation>
    <scope>NUCLEOTIDE SEQUENCE</scope>
    <source>
        <strain evidence="2">CSCA 57</strain>
    </source>
</reference>
<evidence type="ECO:0000313" key="3">
    <source>
        <dbReference type="Proteomes" id="UP000675781"/>
    </source>
</evidence>
<keyword evidence="3" id="KW-1185">Reference proteome</keyword>
<sequence>MRTRMLAVAAAGAGAALALGGCSLLRSSQNAAAVSSSATTAARPSAAPSSYSPLSGPVEAASALPKDCSDLLTTAQLQNVFGAGVPIGTDYGAYAALASIGRTGRVACVFGVGLDSFGQQSAGEVEVSISTYLSASDAVGRASDTVQQDSEAGATTAQISVGGHPATLVVEQGTVASSAPPSPTA</sequence>
<organism evidence="2 3">
    <name type="scientific">Actinospica durhamensis</name>
    <dbReference type="NCBI Taxonomy" id="1508375"/>
    <lineage>
        <taxon>Bacteria</taxon>
        <taxon>Bacillati</taxon>
        <taxon>Actinomycetota</taxon>
        <taxon>Actinomycetes</taxon>
        <taxon>Catenulisporales</taxon>
        <taxon>Actinospicaceae</taxon>
        <taxon>Actinospica</taxon>
    </lineage>
</organism>
<dbReference type="EMBL" id="JAGSOG010000145">
    <property type="protein sequence ID" value="MBR7836502.1"/>
    <property type="molecule type" value="Genomic_DNA"/>
</dbReference>
<dbReference type="Proteomes" id="UP000675781">
    <property type="component" value="Unassembled WGS sequence"/>
</dbReference>
<evidence type="ECO:0008006" key="4">
    <source>
        <dbReference type="Google" id="ProtNLM"/>
    </source>
</evidence>
<feature type="signal peptide" evidence="1">
    <location>
        <begin position="1"/>
        <end position="32"/>
    </location>
</feature>
<feature type="chain" id="PRO_5039249084" description="DUF3558 domain-containing protein" evidence="1">
    <location>
        <begin position="33"/>
        <end position="185"/>
    </location>
</feature>
<feature type="non-terminal residue" evidence="2">
    <location>
        <position position="185"/>
    </location>
</feature>
<dbReference type="AlphaFoldDB" id="A0A941ISL4"/>
<evidence type="ECO:0000313" key="2">
    <source>
        <dbReference type="EMBL" id="MBR7836502.1"/>
    </source>
</evidence>
<proteinExistence type="predicted"/>
<dbReference type="PROSITE" id="PS51257">
    <property type="entry name" value="PROKAR_LIPOPROTEIN"/>
    <property type="match status" value="1"/>
</dbReference>
<protein>
    <recommendedName>
        <fullName evidence="4">DUF3558 domain-containing protein</fullName>
    </recommendedName>
</protein>